<protein>
    <recommendedName>
        <fullName evidence="3">Dihydroorotase</fullName>
    </recommendedName>
</protein>
<dbReference type="Gene3D" id="3.20.20.140">
    <property type="entry name" value="Metal-dependent hydrolases"/>
    <property type="match status" value="1"/>
</dbReference>
<keyword evidence="2" id="KW-1185">Reference proteome</keyword>
<accession>A0A7I9WM28</accession>
<evidence type="ECO:0008006" key="3">
    <source>
        <dbReference type="Google" id="ProtNLM"/>
    </source>
</evidence>
<comment type="caution">
    <text evidence="1">The sequence shown here is derived from an EMBL/GenBank/DDBJ whole genome shotgun (WGS) entry which is preliminary data.</text>
</comment>
<dbReference type="Proteomes" id="UP000465241">
    <property type="component" value="Unassembled WGS sequence"/>
</dbReference>
<sequence length="365" mass="39480">MSKTHADTIIRDVLNPLTGERADYTVSRELRADPANAERSAWSREVDGAQWWALPAAVDGDAHMPFVPVGLRAYDLFAALHGGVHHMVVALPFQLVRDKALATVVTEMTSTVLPAITPVLSVSPSADSAGFVEWIKANIDTVRALLPSVCKVYTGDPNFRANLDAVWESGLTPAVFAFTPDDFDQLMGFAHGPLHIRHITSAPMLERVRAVPGATAQTSPHMLLELASDRTDSLTVLPSPPGAAERESLVEVFADIDVLASDHVSPPLGAPTGPGLQTQQHFLPAVLTCVQRYGWDLETVWSKLTSGPRAVFGLPERNATTIVDPTVQDLAVLWPRQRDDRAPYAGMELQTKVVAVITEHGSVMV</sequence>
<dbReference type="SUPFAM" id="SSF51556">
    <property type="entry name" value="Metallo-dependent hydrolases"/>
    <property type="match status" value="1"/>
</dbReference>
<dbReference type="InterPro" id="IPR032466">
    <property type="entry name" value="Metal_Hydrolase"/>
</dbReference>
<evidence type="ECO:0000313" key="1">
    <source>
        <dbReference type="EMBL" id="GFG58744.1"/>
    </source>
</evidence>
<evidence type="ECO:0000313" key="2">
    <source>
        <dbReference type="Proteomes" id="UP000465241"/>
    </source>
</evidence>
<gene>
    <name evidence="1" type="ORF">MMUR_28800</name>
</gene>
<proteinExistence type="predicted"/>
<name>A0A7I9WM28_9MYCO</name>
<dbReference type="AlphaFoldDB" id="A0A7I9WM28"/>
<dbReference type="RefSeq" id="WP_193489491.1">
    <property type="nucleotide sequence ID" value="NZ_BAAAMC010000045.1"/>
</dbReference>
<dbReference type="EMBL" id="BLKT01000003">
    <property type="protein sequence ID" value="GFG58744.1"/>
    <property type="molecule type" value="Genomic_DNA"/>
</dbReference>
<reference evidence="1 2" key="1">
    <citation type="journal article" date="2019" name="Emerg. Microbes Infect.">
        <title>Comprehensive subspecies identification of 175 nontuberculous mycobacteria species based on 7547 genomic profiles.</title>
        <authorList>
            <person name="Matsumoto Y."/>
            <person name="Kinjo T."/>
            <person name="Motooka D."/>
            <person name="Nabeya D."/>
            <person name="Jung N."/>
            <person name="Uechi K."/>
            <person name="Horii T."/>
            <person name="Iida T."/>
            <person name="Fujita J."/>
            <person name="Nakamura S."/>
        </authorList>
    </citation>
    <scope>NUCLEOTIDE SEQUENCE [LARGE SCALE GENOMIC DNA]</scope>
    <source>
        <strain evidence="1 2">JCM 13392</strain>
    </source>
</reference>
<organism evidence="1 2">
    <name type="scientific">Mycolicibacterium murale</name>
    <dbReference type="NCBI Taxonomy" id="182220"/>
    <lineage>
        <taxon>Bacteria</taxon>
        <taxon>Bacillati</taxon>
        <taxon>Actinomycetota</taxon>
        <taxon>Actinomycetes</taxon>
        <taxon>Mycobacteriales</taxon>
        <taxon>Mycobacteriaceae</taxon>
        <taxon>Mycolicibacterium</taxon>
    </lineage>
</organism>